<evidence type="ECO:0000313" key="3">
    <source>
        <dbReference type="EMBL" id="MCQ4814457.1"/>
    </source>
</evidence>
<keyword evidence="4" id="KW-1185">Reference proteome</keyword>
<dbReference type="RefSeq" id="WP_008711058.1">
    <property type="nucleotide sequence ID" value="NZ_CABKQM010000006.1"/>
</dbReference>
<protein>
    <submittedName>
        <fullName evidence="3">Uncharacterized protein</fullName>
    </submittedName>
</protein>
<reference evidence="3 4" key="1">
    <citation type="submission" date="2022-06" db="EMBL/GenBank/DDBJ databases">
        <title>Isolation of gut microbiota from human fecal samples.</title>
        <authorList>
            <person name="Pamer E.G."/>
            <person name="Barat B."/>
            <person name="Waligurski E."/>
            <person name="Medina S."/>
            <person name="Paddock L."/>
            <person name="Mostad J."/>
        </authorList>
    </citation>
    <scope>NUCLEOTIDE SEQUENCE [LARGE SCALE GENOMIC DNA]</scope>
    <source>
        <strain evidence="3 4">DFI.9.90</strain>
    </source>
</reference>
<feature type="chain" id="PRO_5043935786" evidence="2">
    <location>
        <begin position="25"/>
        <end position="592"/>
    </location>
</feature>
<evidence type="ECO:0000256" key="2">
    <source>
        <dbReference type="SAM" id="SignalP"/>
    </source>
</evidence>
<accession>A0AAW5K3G9</accession>
<comment type="caution">
    <text evidence="3">The sequence shown here is derived from an EMBL/GenBank/DDBJ whole genome shotgun (WGS) entry which is preliminary data.</text>
</comment>
<gene>
    <name evidence="3" type="ORF">NE630_08465</name>
</gene>
<proteinExistence type="predicted"/>
<feature type="compositionally biased region" description="Basic and acidic residues" evidence="1">
    <location>
        <begin position="160"/>
        <end position="178"/>
    </location>
</feature>
<evidence type="ECO:0000256" key="1">
    <source>
        <dbReference type="SAM" id="MobiDB-lite"/>
    </source>
</evidence>
<dbReference type="EMBL" id="JANFYT010000015">
    <property type="protein sequence ID" value="MCQ4814457.1"/>
    <property type="molecule type" value="Genomic_DNA"/>
</dbReference>
<keyword evidence="2" id="KW-0732">Signal</keyword>
<feature type="signal peptide" evidence="2">
    <location>
        <begin position="1"/>
        <end position="24"/>
    </location>
</feature>
<feature type="region of interest" description="Disordered" evidence="1">
    <location>
        <begin position="154"/>
        <end position="178"/>
    </location>
</feature>
<dbReference type="AlphaFoldDB" id="A0AAW5K3G9"/>
<organism evidence="3 4">
    <name type="scientific">Cloacibacillus evryensis</name>
    <dbReference type="NCBI Taxonomy" id="508460"/>
    <lineage>
        <taxon>Bacteria</taxon>
        <taxon>Thermotogati</taxon>
        <taxon>Synergistota</taxon>
        <taxon>Synergistia</taxon>
        <taxon>Synergistales</taxon>
        <taxon>Synergistaceae</taxon>
        <taxon>Cloacibacillus</taxon>
    </lineage>
</organism>
<sequence>MRKFLVLLTAFAAAVFSLCPASYADVTLKAESLVFDGANDDLMGAGTATPDGTPDAVFTLTMTGAQAIREISLKNETTGVTWSTSNMKNLLLVKNSKGELLNKTGRMTITPVILAAQFTLMINDAAGAIPKDSTFIANVTLIDKAETSASTTVKAVAAKAGDKKGEDKKTDDAKKGPSKDEIVLFESRGVSEQDFAGEKKSVGANGRNDYRFDAHFKLSKGIQVKGVKITAENGSQKAEWDTVPGSKAPLAVVIDESNNILNKTDGSLSFGGDVRCMLFLDDKQGILEKPKTSAKILVTLSDGRMLELKATEGKKAVAKDTVSVEYNGASKYDFVGQSKKFESNMTPDSFVKIAINAKGRITGVRVTNLKNGQLWDTIQGNDKSYLAAVLTPDGKRLNKTNGSVAIDVDGTEELHIAFDEEKDQNTGPYRVTIVFEDGRLMEGATKAAAGKDKNESAVTKADRSVTFVSKKPESVAVDLVGKNKKKGANGAKDMALTVKAAGKGVIKAMVLADSGGAGWDTLAANNGRWLLGVREGGKFLNAANGTVKLNVNGTKTYQLLMQNNGKLNAKNGKLLLTVTWGDGEVTETELKW</sequence>
<name>A0AAW5K3G9_9BACT</name>
<evidence type="ECO:0000313" key="4">
    <source>
        <dbReference type="Proteomes" id="UP001205919"/>
    </source>
</evidence>
<dbReference type="Proteomes" id="UP001205919">
    <property type="component" value="Unassembled WGS sequence"/>
</dbReference>